<keyword evidence="16" id="KW-0393">Immunoglobulin domain</keyword>
<keyword evidence="11 19" id="KW-1133">Transmembrane helix</keyword>
<dbReference type="GO" id="GO:0007155">
    <property type="term" value="P:cell adhesion"/>
    <property type="evidence" value="ECO:0007669"/>
    <property type="project" value="UniProtKB-KW"/>
</dbReference>
<dbReference type="InterPro" id="IPR050713">
    <property type="entry name" value="RTP_Phos/Ushers"/>
</dbReference>
<comment type="similarity">
    <text evidence="2">Belongs to the protein-tyrosine phosphatase family. Receptor class 2A subfamily.</text>
</comment>
<evidence type="ECO:0000256" key="15">
    <source>
        <dbReference type="ARBA" id="ARBA00023180"/>
    </source>
</evidence>
<keyword evidence="4" id="KW-0358">Heparin-binding</keyword>
<feature type="domain" description="Fibronectin type-III" evidence="23">
    <location>
        <begin position="889"/>
        <end position="981"/>
    </location>
</feature>
<dbReference type="InterPro" id="IPR036179">
    <property type="entry name" value="Ig-like_dom_sf"/>
</dbReference>
<dbReference type="PROSITE" id="PS50056">
    <property type="entry name" value="TYR_PHOSPHATASE_2"/>
    <property type="match status" value="2"/>
</dbReference>
<reference evidence="24" key="3">
    <citation type="submission" date="2025-09" db="UniProtKB">
        <authorList>
            <consortium name="Ensembl"/>
        </authorList>
    </citation>
    <scope>IDENTIFICATION</scope>
</reference>
<dbReference type="CDD" id="cd05739">
    <property type="entry name" value="IgI_3_RPTP_IIa_LAR_like"/>
    <property type="match status" value="1"/>
</dbReference>
<feature type="domain" description="Ig-like" evidence="22">
    <location>
        <begin position="226"/>
        <end position="308"/>
    </location>
</feature>
<dbReference type="PROSITE" id="PS50853">
    <property type="entry name" value="FN3"/>
    <property type="match status" value="8"/>
</dbReference>
<dbReference type="CDD" id="cd05738">
    <property type="entry name" value="IgI_2_RPTP_IIa_LAR_like"/>
    <property type="match status" value="1"/>
</dbReference>
<dbReference type="PROSITE" id="PS50835">
    <property type="entry name" value="IG_LIKE"/>
    <property type="match status" value="3"/>
</dbReference>
<sequence length="1852" mass="207269">VSPMTELQVCTATIPVWVFLIVAFCLPSFIKSPEDQTGISGGVASFVCQAAGEPKPRITWMKKGKKVSSQRFEVIEFDDGSGSVLRIQPLRTHRDEAIYECTATNSAGEINTSAKLTVLEENQIPHGFPTIDMGPQLKVVERTRTATMLCAASGNPDPEISWFKDMLPVDISSSNGRIKQLRSGALQIENSEESDQGKYECVAMNSAGTRYSSPANLYVRVRRVPPRFSIPPTNQEVMPGGSVNLTCVAVGSPMPYVKWTKGLTDLTKEEEMPMGRNVLEVTNIRESANYTCVAISSLGMIEATAQVTVKALPKPPTSLIVTETTATSVTLTWDSGNPEPVSYYMIQYRAKSSDNGFQEVEGVATTRYSIGGLSPYSEYEFPTPVETRTGEQAPSSPPLHVQARMLSASTMLVQWEPPEEPNGQIRGYRVYYSSDLTAPLSAWQKHNTDDSSLTTISGLIPDITYSLRVLGFTSVGDGPPSDILQVKTQQGVPAQPSSFEAEAELDSQIMLTWLWPVQDPITKYELEYWEDGSDNKLHVSFDPAGSHAVKGLKPDTLYRFSLAARSEMGLGVYTQPIEARTAQSTPSAPPQEVHLVSLSSTSLKVSWVAPPAASRHGAIVRYTVSYQAMAGEDTERHEVINIGADATSYVLEGLEKWTEYQVWVRAHTDVGPGPESAPVRIRTKEDVPGAPPRKLEVEAINSTAIRVTWKPPLPGKQHGQIRGYQVIFSRLENGEPRGQPNIMDVALPEAQEAIIAGLQSETTYSVTVAAYTTKGDGARSKAKVITTTGAVPGRPTMMISTTMGNTALIQWQPPKEMVGELMGYQLQYKRTDEENFTSRELRRTDDHYTVTGLHKGATYVFRLSARNRAGIGEAYVKEISTPEDVPSGFPFNLQVTGLTQSSTQLTWDPPLVAERNGKIQYYVVVYRDINSQQNSTNRTAETHMTIQGLNPDTTYDIRVQAFTSKGGGPLSPSIQSRTMSNDFPTLNFGVKAVMKTSVLLTWDLPPNYKPQVPFKILYNQQSVEVQGTLKRRLITQLQPDTDYSFVLTSRGNIAGGLQQQVSIRTAPDLIKTKFFPPKVPLIVLRPFTSMLLYNSVYFTSLLMRNYLFSGFQYERRSSGPTHNDLFFLCFSQLLKSSEGPVLRRRRHLDSSKPYIAAKLDSLPTTFTLGDEKRYHGFYNKPLTSAQEYLCFVLAVLRYEGMTFSASPYSDPIQVTSAMAHGMEQPEMLWVMGPVLAVVLIIIIVIDGKISLFSLSPPNFLFLLLTLPGMREHPPIPVIDLADHIERLKANDGLRFSQEYESIDPGQQFTWENSNMEVNKPKNRYANVIAYDHSRVVLTSVDGKTVPGSDYINSNYIDGYRKQNAYIATQGPLPETLSDFWRMVWEQRSNTIVMMTRLEEKSRVKCDQYWPSRGTETYGMIQVTMLDTVELATYSVRTFALYKNGSSEKREVRQFQFMAWPDHGVPEYPTPILAFLRRVKACNPPDAGPMVVHCSAGVGRTGCFIVIDAMLERMKHEKSVDIYGHVTCMRAQRNYMVQTEDQYIFIHEALLEAATCGNTEVPARNLYAHIQKLTQPAPGETVTAMELEFKRLANSKAHTSRFISANLPCNKFKNRLVNIMPFESTRVCLQPIRGVEGSDYINASCIDGYRSQKAYLATQGPLAETTEDFWRMLWEHNSTIVVMLTKLREMGREKCHQYWPAERSARYQYFVVDPMAEYNMPQYILREFKVTDARDGQSRTIRQFQFTDWPEQGVPKTGEGFIDFIGQVHKTKEQFGQDGPITVHCSAGVGRTGVFITLSIVLERMRYEGVVDLFQTVKTLRTQRPAMVQTEDQYQLCYRAALEYLGSFDHYAT</sequence>
<feature type="domain" description="Tyrosine-protein phosphatase" evidence="20">
    <location>
        <begin position="1295"/>
        <end position="1552"/>
    </location>
</feature>
<dbReference type="GeneTree" id="ENSGT00940000155060"/>
<keyword evidence="13" id="KW-1015">Disulfide bond</keyword>
<dbReference type="SMART" id="SM00060">
    <property type="entry name" value="FN3"/>
    <property type="match status" value="8"/>
</dbReference>
<dbReference type="SMART" id="SM00409">
    <property type="entry name" value="IG"/>
    <property type="match status" value="3"/>
</dbReference>
<feature type="domain" description="Fibronectin type-III" evidence="23">
    <location>
        <begin position="589"/>
        <end position="686"/>
    </location>
</feature>
<evidence type="ECO:0000256" key="3">
    <source>
        <dbReference type="ARBA" id="ARBA00013064"/>
    </source>
</evidence>
<evidence type="ECO:0000256" key="14">
    <source>
        <dbReference type="ARBA" id="ARBA00023170"/>
    </source>
</evidence>
<evidence type="ECO:0000256" key="1">
    <source>
        <dbReference type="ARBA" id="ARBA00004167"/>
    </source>
</evidence>
<dbReference type="Ensembl" id="ENSSAUT00010070426.1">
    <property type="protein sequence ID" value="ENSSAUP00010067277.1"/>
    <property type="gene ID" value="ENSSAUG00010024954.1"/>
</dbReference>
<dbReference type="FunFam" id="3.90.190.10:FF:000002">
    <property type="entry name" value="receptor-type tyrosine-protein phosphatase delta isoform X2"/>
    <property type="match status" value="1"/>
</dbReference>
<dbReference type="GO" id="GO:0008201">
    <property type="term" value="F:heparin binding"/>
    <property type="evidence" value="ECO:0007669"/>
    <property type="project" value="UniProtKB-KW"/>
</dbReference>
<dbReference type="FunFam" id="2.60.40.10:FF:000066">
    <property type="entry name" value="receptor-type tyrosine-protein phosphatase delta isoform X1"/>
    <property type="match status" value="1"/>
</dbReference>
<dbReference type="InterPro" id="IPR016130">
    <property type="entry name" value="Tyr_Pase_AS"/>
</dbReference>
<protein>
    <recommendedName>
        <fullName evidence="17">Receptor-type tyrosine-protein phosphatase F</fullName>
        <ecNumber evidence="3">3.1.3.48</ecNumber>
    </recommendedName>
</protein>
<evidence type="ECO:0000256" key="11">
    <source>
        <dbReference type="ARBA" id="ARBA00022989"/>
    </source>
</evidence>
<proteinExistence type="inferred from homology"/>
<comment type="subcellular location">
    <subcellularLocation>
        <location evidence="1">Membrane</location>
        <topology evidence="1">Single-pass membrane protein</topology>
    </subcellularLocation>
</comment>
<feature type="transmembrane region" description="Helical" evidence="19">
    <location>
        <begin position="12"/>
        <end position="30"/>
    </location>
</feature>
<keyword evidence="9" id="KW-0130">Cell adhesion</keyword>
<dbReference type="GO" id="GO:0004725">
    <property type="term" value="F:protein tyrosine phosphatase activity"/>
    <property type="evidence" value="ECO:0007669"/>
    <property type="project" value="UniProtKB-EC"/>
</dbReference>
<dbReference type="PRINTS" id="PR00014">
    <property type="entry name" value="FNTYPEIII"/>
</dbReference>
<dbReference type="Pfam" id="PF00102">
    <property type="entry name" value="Y_phosphatase"/>
    <property type="match status" value="2"/>
</dbReference>
<dbReference type="FunFam" id="2.60.40.10:FF:000028">
    <property type="entry name" value="Neuronal cell adhesion molecule"/>
    <property type="match status" value="1"/>
</dbReference>
<dbReference type="FunFam" id="2.60.40.10:FF:000082">
    <property type="entry name" value="receptor-type tyrosine-protein phosphatase delta isoform X2"/>
    <property type="match status" value="1"/>
</dbReference>
<dbReference type="Proteomes" id="UP000472265">
    <property type="component" value="Chromosome 21"/>
</dbReference>
<dbReference type="Pfam" id="PF00041">
    <property type="entry name" value="fn3"/>
    <property type="match status" value="7"/>
</dbReference>
<dbReference type="InterPro" id="IPR003595">
    <property type="entry name" value="Tyr_Pase_cat"/>
</dbReference>
<evidence type="ECO:0000256" key="18">
    <source>
        <dbReference type="ARBA" id="ARBA00051722"/>
    </source>
</evidence>
<name>A0A671YUY3_SPAAU</name>
<dbReference type="FunFam" id="2.60.40.10:FF:000010">
    <property type="entry name" value="receptor-type tyrosine-protein phosphatase delta isoform X1"/>
    <property type="match status" value="1"/>
</dbReference>
<dbReference type="Pfam" id="PF07679">
    <property type="entry name" value="I-set"/>
    <property type="match status" value="2"/>
</dbReference>
<dbReference type="FunFam" id="2.60.40.10:FF:000353">
    <property type="entry name" value="receptor-type tyrosine-protein phosphatase F isoform X1"/>
    <property type="match status" value="1"/>
</dbReference>
<keyword evidence="15" id="KW-0325">Glycoprotein</keyword>
<evidence type="ECO:0000256" key="13">
    <source>
        <dbReference type="ARBA" id="ARBA00023157"/>
    </source>
</evidence>
<evidence type="ECO:0000313" key="24">
    <source>
        <dbReference type="Ensembl" id="ENSSAUP00010067277.1"/>
    </source>
</evidence>
<dbReference type="SMART" id="SM00404">
    <property type="entry name" value="PTPc_motif"/>
    <property type="match status" value="2"/>
</dbReference>
<keyword evidence="25" id="KW-1185">Reference proteome</keyword>
<dbReference type="CDD" id="cd00063">
    <property type="entry name" value="FN3"/>
    <property type="match status" value="8"/>
</dbReference>
<dbReference type="FunFam" id="2.60.40.10:FF:000027">
    <property type="entry name" value="receptor-type tyrosine-protein phosphatase delta isoform X1"/>
    <property type="match status" value="1"/>
</dbReference>
<evidence type="ECO:0000256" key="16">
    <source>
        <dbReference type="ARBA" id="ARBA00023319"/>
    </source>
</evidence>
<feature type="domain" description="Fibronectin type-III" evidence="23">
    <location>
        <begin position="984"/>
        <end position="1068"/>
    </location>
</feature>
<dbReference type="InterPro" id="IPR000242">
    <property type="entry name" value="PTP_cat"/>
</dbReference>
<dbReference type="FunFam" id="2.60.40.10:FF:000023">
    <property type="entry name" value="receptor-type tyrosine-protein phosphatase delta isoform X2"/>
    <property type="match status" value="1"/>
</dbReference>
<feature type="domain" description="Tyrosine-protein phosphatase" evidence="20">
    <location>
        <begin position="1584"/>
        <end position="1843"/>
    </location>
</feature>
<dbReference type="PROSITE" id="PS00383">
    <property type="entry name" value="TYR_PHOSPHATASE_1"/>
    <property type="match status" value="2"/>
</dbReference>
<keyword evidence="8" id="KW-0378">Hydrolase</keyword>
<evidence type="ECO:0000256" key="7">
    <source>
        <dbReference type="ARBA" id="ARBA00022737"/>
    </source>
</evidence>
<reference evidence="24" key="1">
    <citation type="submission" date="2021-04" db="EMBL/GenBank/DDBJ databases">
        <authorList>
            <consortium name="Wellcome Sanger Institute Data Sharing"/>
        </authorList>
    </citation>
    <scope>NUCLEOTIDE SEQUENCE [LARGE SCALE GENOMIC DNA]</scope>
</reference>
<feature type="domain" description="Fibronectin type-III" evidence="23">
    <location>
        <begin position="791"/>
        <end position="884"/>
    </location>
</feature>
<feature type="domain" description="Ig-like" evidence="22">
    <location>
        <begin position="129"/>
        <end position="218"/>
    </location>
</feature>
<feature type="domain" description="Tyrosine specific protein phosphatases" evidence="21">
    <location>
        <begin position="1761"/>
        <end position="1834"/>
    </location>
</feature>
<evidence type="ECO:0000259" key="21">
    <source>
        <dbReference type="PROSITE" id="PS50056"/>
    </source>
</evidence>
<evidence type="ECO:0000256" key="5">
    <source>
        <dbReference type="ARBA" id="ARBA00022692"/>
    </source>
</evidence>
<evidence type="ECO:0000256" key="19">
    <source>
        <dbReference type="SAM" id="Phobius"/>
    </source>
</evidence>
<dbReference type="Gene3D" id="3.90.190.10">
    <property type="entry name" value="Protein tyrosine phosphatase superfamily"/>
    <property type="match status" value="2"/>
</dbReference>
<feature type="domain" description="Fibronectin type-III" evidence="23">
    <location>
        <begin position="495"/>
        <end position="584"/>
    </location>
</feature>
<dbReference type="GO" id="GO:0016020">
    <property type="term" value="C:membrane"/>
    <property type="evidence" value="ECO:0007669"/>
    <property type="project" value="UniProtKB-SubCell"/>
</dbReference>
<evidence type="ECO:0000256" key="6">
    <source>
        <dbReference type="ARBA" id="ARBA00022729"/>
    </source>
</evidence>
<dbReference type="InterPro" id="IPR013098">
    <property type="entry name" value="Ig_I-set"/>
</dbReference>
<evidence type="ECO:0000256" key="12">
    <source>
        <dbReference type="ARBA" id="ARBA00023136"/>
    </source>
</evidence>
<dbReference type="InterPro" id="IPR013783">
    <property type="entry name" value="Ig-like_fold"/>
</dbReference>
<keyword evidence="5 19" id="KW-0812">Transmembrane</keyword>
<feature type="domain" description="Ig-like" evidence="22">
    <location>
        <begin position="27"/>
        <end position="117"/>
    </location>
</feature>
<dbReference type="Gene3D" id="2.60.40.10">
    <property type="entry name" value="Immunoglobulins"/>
    <property type="match status" value="11"/>
</dbReference>
<dbReference type="FunFam" id="3.90.190.10:FF:000001">
    <property type="entry name" value="Receptor-type tyrosine-protein phosphatase F isoform A"/>
    <property type="match status" value="1"/>
</dbReference>
<gene>
    <name evidence="24" type="primary">PTPRF</name>
    <name evidence="24" type="synonym">LOC115571956</name>
</gene>
<dbReference type="SMART" id="SM00408">
    <property type="entry name" value="IGc2"/>
    <property type="match status" value="3"/>
</dbReference>
<evidence type="ECO:0000256" key="9">
    <source>
        <dbReference type="ARBA" id="ARBA00022889"/>
    </source>
</evidence>
<comment type="catalytic activity">
    <reaction evidence="18">
        <text>O-phospho-L-tyrosyl-[protein] + H2O = L-tyrosyl-[protein] + phosphate</text>
        <dbReference type="Rhea" id="RHEA:10684"/>
        <dbReference type="Rhea" id="RHEA-COMP:10136"/>
        <dbReference type="Rhea" id="RHEA-COMP:20101"/>
        <dbReference type="ChEBI" id="CHEBI:15377"/>
        <dbReference type="ChEBI" id="CHEBI:43474"/>
        <dbReference type="ChEBI" id="CHEBI:46858"/>
        <dbReference type="ChEBI" id="CHEBI:61978"/>
        <dbReference type="EC" id="3.1.3.48"/>
    </reaction>
</comment>
<keyword evidence="14" id="KW-0675">Receptor</keyword>
<keyword evidence="7" id="KW-0677">Repeat</keyword>
<feature type="domain" description="Tyrosine specific protein phosphatases" evidence="21">
    <location>
        <begin position="1472"/>
        <end position="1543"/>
    </location>
</feature>
<evidence type="ECO:0000256" key="17">
    <source>
        <dbReference type="ARBA" id="ARBA00044158"/>
    </source>
</evidence>
<dbReference type="InterPro" id="IPR000387">
    <property type="entry name" value="Tyr_Pase_dom"/>
</dbReference>
<dbReference type="SUPFAM" id="SSF49265">
    <property type="entry name" value="Fibronectin type III"/>
    <property type="match status" value="5"/>
</dbReference>
<feature type="domain" description="Fibronectin type-III" evidence="23">
    <location>
        <begin position="315"/>
        <end position="396"/>
    </location>
</feature>
<dbReference type="FunFam" id="2.60.40.10:FF:000015">
    <property type="entry name" value="receptor-type tyrosine-protein phosphatase delta isoform X2"/>
    <property type="match status" value="1"/>
</dbReference>
<dbReference type="InterPro" id="IPR003599">
    <property type="entry name" value="Ig_sub"/>
</dbReference>
<dbReference type="InterPro" id="IPR003598">
    <property type="entry name" value="Ig_sub2"/>
</dbReference>
<evidence type="ECO:0000259" key="22">
    <source>
        <dbReference type="PROSITE" id="PS50835"/>
    </source>
</evidence>
<keyword evidence="12 19" id="KW-0472">Membrane</keyword>
<accession>A0A671YUY3</accession>
<feature type="transmembrane region" description="Helical" evidence="19">
    <location>
        <begin position="1090"/>
        <end position="1107"/>
    </location>
</feature>
<feature type="transmembrane region" description="Helical" evidence="19">
    <location>
        <begin position="1227"/>
        <end position="1245"/>
    </location>
</feature>
<dbReference type="PROSITE" id="PS50055">
    <property type="entry name" value="TYR_PHOSPHATASE_PTP"/>
    <property type="match status" value="2"/>
</dbReference>
<evidence type="ECO:0000256" key="2">
    <source>
        <dbReference type="ARBA" id="ARBA00010504"/>
    </source>
</evidence>
<dbReference type="PANTHER" id="PTHR46957:SF9">
    <property type="entry name" value="PROTEIN-TYROSINE-PHOSPHATASE"/>
    <property type="match status" value="1"/>
</dbReference>
<keyword evidence="10" id="KW-0904">Protein phosphatase</keyword>
<organism evidence="24 25">
    <name type="scientific">Sparus aurata</name>
    <name type="common">Gilthead sea bream</name>
    <dbReference type="NCBI Taxonomy" id="8175"/>
    <lineage>
        <taxon>Eukaryota</taxon>
        <taxon>Metazoa</taxon>
        <taxon>Chordata</taxon>
        <taxon>Craniata</taxon>
        <taxon>Vertebrata</taxon>
        <taxon>Euteleostomi</taxon>
        <taxon>Actinopterygii</taxon>
        <taxon>Neopterygii</taxon>
        <taxon>Teleostei</taxon>
        <taxon>Neoteleostei</taxon>
        <taxon>Acanthomorphata</taxon>
        <taxon>Eupercaria</taxon>
        <taxon>Spariformes</taxon>
        <taxon>Sparidae</taxon>
        <taxon>Sparus</taxon>
    </lineage>
</organism>
<evidence type="ECO:0000259" key="23">
    <source>
        <dbReference type="PROSITE" id="PS50853"/>
    </source>
</evidence>
<reference evidence="24" key="2">
    <citation type="submission" date="2025-08" db="UniProtKB">
        <authorList>
            <consortium name="Ensembl"/>
        </authorList>
    </citation>
    <scope>IDENTIFICATION</scope>
</reference>
<dbReference type="InterPro" id="IPR007110">
    <property type="entry name" value="Ig-like_dom"/>
</dbReference>
<dbReference type="InterPro" id="IPR029021">
    <property type="entry name" value="Prot-tyrosine_phosphatase-like"/>
</dbReference>
<feature type="domain" description="Fibronectin type-III" evidence="23">
    <location>
        <begin position="691"/>
        <end position="790"/>
    </location>
</feature>
<dbReference type="InterPro" id="IPR036116">
    <property type="entry name" value="FN3_sf"/>
</dbReference>
<dbReference type="SUPFAM" id="SSF52799">
    <property type="entry name" value="(Phosphotyrosine protein) phosphatases II"/>
    <property type="match status" value="2"/>
</dbReference>
<evidence type="ECO:0000259" key="20">
    <source>
        <dbReference type="PROSITE" id="PS50055"/>
    </source>
</evidence>
<dbReference type="SMART" id="SM00194">
    <property type="entry name" value="PTPc"/>
    <property type="match status" value="2"/>
</dbReference>
<dbReference type="InterPro" id="IPR003961">
    <property type="entry name" value="FN3_dom"/>
</dbReference>
<dbReference type="PRINTS" id="PR00700">
    <property type="entry name" value="PRTYPHPHTASE"/>
</dbReference>
<evidence type="ECO:0000256" key="8">
    <source>
        <dbReference type="ARBA" id="ARBA00022801"/>
    </source>
</evidence>
<feature type="domain" description="Fibronectin type-III" evidence="23">
    <location>
        <begin position="397"/>
        <end position="491"/>
    </location>
</feature>
<dbReference type="EC" id="3.1.3.48" evidence="3"/>
<dbReference type="Pfam" id="PF13927">
    <property type="entry name" value="Ig_3"/>
    <property type="match status" value="1"/>
</dbReference>
<dbReference type="SUPFAM" id="SSF48726">
    <property type="entry name" value="Immunoglobulin"/>
    <property type="match status" value="3"/>
</dbReference>
<dbReference type="FunFam" id="2.60.40.10:FF:000128">
    <property type="entry name" value="receptor-type tyrosine-protein phosphatase delta isoform X2"/>
    <property type="match status" value="1"/>
</dbReference>
<evidence type="ECO:0000313" key="25">
    <source>
        <dbReference type="Proteomes" id="UP000472265"/>
    </source>
</evidence>
<evidence type="ECO:0000256" key="10">
    <source>
        <dbReference type="ARBA" id="ARBA00022912"/>
    </source>
</evidence>
<keyword evidence="6" id="KW-0732">Signal</keyword>
<evidence type="ECO:0000256" key="4">
    <source>
        <dbReference type="ARBA" id="ARBA00022674"/>
    </source>
</evidence>
<dbReference type="FunFam" id="2.60.40.10:FF:000098">
    <property type="entry name" value="receptor-type tyrosine-protein phosphatase F isoform X1"/>
    <property type="match status" value="1"/>
</dbReference>
<dbReference type="PANTHER" id="PTHR46957">
    <property type="entry name" value="CYTOKINE RECEPTOR"/>
    <property type="match status" value="1"/>
</dbReference>